<keyword evidence="3" id="KW-0413">Isomerase</keyword>
<evidence type="ECO:0000259" key="8">
    <source>
        <dbReference type="PROSITE" id="PS51194"/>
    </source>
</evidence>
<evidence type="ECO:0000256" key="3">
    <source>
        <dbReference type="ARBA" id="ARBA00023235"/>
    </source>
</evidence>
<dbReference type="Pfam" id="PF00271">
    <property type="entry name" value="Helicase_C"/>
    <property type="match status" value="1"/>
</dbReference>
<evidence type="ECO:0000313" key="10">
    <source>
        <dbReference type="Proteomes" id="UP001190700"/>
    </source>
</evidence>
<evidence type="ECO:0000256" key="2">
    <source>
        <dbReference type="ARBA" id="ARBA00023125"/>
    </source>
</evidence>
<dbReference type="GO" id="GO:0003677">
    <property type="term" value="F:DNA binding"/>
    <property type="evidence" value="ECO:0007669"/>
    <property type="project" value="UniProtKB-KW"/>
</dbReference>
<evidence type="ECO:0000256" key="6">
    <source>
        <dbReference type="ARBA" id="ARBA00034808"/>
    </source>
</evidence>
<dbReference type="GO" id="GO:0009378">
    <property type="term" value="F:four-way junction helicase activity"/>
    <property type="evidence" value="ECO:0007669"/>
    <property type="project" value="TreeGrafter"/>
</dbReference>
<dbReference type="SMART" id="SM00490">
    <property type="entry name" value="HELICc"/>
    <property type="match status" value="1"/>
</dbReference>
<dbReference type="GO" id="GO:0043138">
    <property type="term" value="F:3'-5' DNA helicase activity"/>
    <property type="evidence" value="ECO:0007669"/>
    <property type="project" value="UniProtKB-EC"/>
</dbReference>
<feature type="compositionally biased region" description="Polar residues" evidence="7">
    <location>
        <begin position="216"/>
        <end position="227"/>
    </location>
</feature>
<reference evidence="9 10" key="1">
    <citation type="journal article" date="2015" name="Genome Biol. Evol.">
        <title>Comparative Genomics of a Bacterivorous Green Alga Reveals Evolutionary Causalities and Consequences of Phago-Mixotrophic Mode of Nutrition.</title>
        <authorList>
            <person name="Burns J.A."/>
            <person name="Paasch A."/>
            <person name="Narechania A."/>
            <person name="Kim E."/>
        </authorList>
    </citation>
    <scope>NUCLEOTIDE SEQUENCE [LARGE SCALE GENOMIC DNA]</scope>
    <source>
        <strain evidence="9 10">PLY_AMNH</strain>
    </source>
</reference>
<comment type="similarity">
    <text evidence="1">Belongs to the helicase family. RecQ subfamily.</text>
</comment>
<protein>
    <recommendedName>
        <fullName evidence="6">DNA 3'-5' helicase</fullName>
        <ecNumber evidence="6">5.6.2.4</ecNumber>
    </recommendedName>
</protein>
<dbReference type="PANTHER" id="PTHR13710:SF153">
    <property type="entry name" value="RECQ-LIKE DNA HELICASE BLM"/>
    <property type="match status" value="1"/>
</dbReference>
<name>A0AAE0CD79_9CHLO</name>
<dbReference type="InterPro" id="IPR027417">
    <property type="entry name" value="P-loop_NTPase"/>
</dbReference>
<evidence type="ECO:0000256" key="1">
    <source>
        <dbReference type="ARBA" id="ARBA00005446"/>
    </source>
</evidence>
<dbReference type="GO" id="GO:0005694">
    <property type="term" value="C:chromosome"/>
    <property type="evidence" value="ECO:0007669"/>
    <property type="project" value="TreeGrafter"/>
</dbReference>
<dbReference type="EMBL" id="LGRX02025713">
    <property type="protein sequence ID" value="KAK3251960.1"/>
    <property type="molecule type" value="Genomic_DNA"/>
</dbReference>
<dbReference type="GO" id="GO:0000724">
    <property type="term" value="P:double-strand break repair via homologous recombination"/>
    <property type="evidence" value="ECO:0007669"/>
    <property type="project" value="TreeGrafter"/>
</dbReference>
<feature type="domain" description="Helicase C-terminal" evidence="8">
    <location>
        <begin position="59"/>
        <end position="221"/>
    </location>
</feature>
<keyword evidence="10" id="KW-1185">Reference proteome</keyword>
<dbReference type="InterPro" id="IPR001650">
    <property type="entry name" value="Helicase_C-like"/>
</dbReference>
<evidence type="ECO:0000256" key="4">
    <source>
        <dbReference type="ARBA" id="ARBA00023242"/>
    </source>
</evidence>
<dbReference type="PROSITE" id="PS51194">
    <property type="entry name" value="HELICASE_CTER"/>
    <property type="match status" value="1"/>
</dbReference>
<gene>
    <name evidence="9" type="ORF">CYMTET_38724</name>
</gene>
<dbReference type="GO" id="GO:0005634">
    <property type="term" value="C:nucleus"/>
    <property type="evidence" value="ECO:0007669"/>
    <property type="project" value="TreeGrafter"/>
</dbReference>
<proteinExistence type="inferred from homology"/>
<dbReference type="Gene3D" id="3.40.50.300">
    <property type="entry name" value="P-loop containing nucleotide triphosphate hydrolases"/>
    <property type="match status" value="1"/>
</dbReference>
<sequence length="365" mass="40550">MNISDWQEHLRVLLDVERSLKLHNPVRIVDPLDFRRLRFFVHEVASETAEGAEVLADKFVAKFARNYLERGESGVVYTLSKRSGAKGFTGAEELAVKLQAILEVPVKAYHADLPKRERTSVLQRWMSGDLKLVVATSGSFGLGINKEDVKFVIHRNLPASISTYIQETGRAGRDGEEATCMLVVSKVKGNTVDTSRLKFLTRVEELSENIVGWKENQPSGSPSTSDRASPLVDSNLAGDQQQSSGQQQVASGEPAAAAAAASAFSFGWDLEMDDQHYTPSSSWKCHLTSYTGSKDEDRAEFIQNLAKAVEELRRGHEAKIRSQLKSISGQNLTAEKRTWLRNSSPDYQSVYRADVHAKHQCAHYV</sequence>
<evidence type="ECO:0000313" key="9">
    <source>
        <dbReference type="EMBL" id="KAK3251960.1"/>
    </source>
</evidence>
<keyword evidence="2" id="KW-0238">DNA-binding</keyword>
<evidence type="ECO:0000256" key="5">
    <source>
        <dbReference type="ARBA" id="ARBA00034617"/>
    </source>
</evidence>
<dbReference type="AlphaFoldDB" id="A0AAE0CD79"/>
<organism evidence="9 10">
    <name type="scientific">Cymbomonas tetramitiformis</name>
    <dbReference type="NCBI Taxonomy" id="36881"/>
    <lineage>
        <taxon>Eukaryota</taxon>
        <taxon>Viridiplantae</taxon>
        <taxon>Chlorophyta</taxon>
        <taxon>Pyramimonadophyceae</taxon>
        <taxon>Pyramimonadales</taxon>
        <taxon>Pyramimonadaceae</taxon>
        <taxon>Cymbomonas</taxon>
    </lineage>
</organism>
<accession>A0AAE0CD79</accession>
<comment type="catalytic activity">
    <reaction evidence="5">
        <text>Couples ATP hydrolysis with the unwinding of duplex DNA by translocating in the 3'-5' direction.</text>
        <dbReference type="EC" id="5.6.2.4"/>
    </reaction>
</comment>
<evidence type="ECO:0000256" key="7">
    <source>
        <dbReference type="SAM" id="MobiDB-lite"/>
    </source>
</evidence>
<dbReference type="PANTHER" id="PTHR13710">
    <property type="entry name" value="DNA HELICASE RECQ FAMILY MEMBER"/>
    <property type="match status" value="1"/>
</dbReference>
<dbReference type="EC" id="5.6.2.4" evidence="6"/>
<dbReference type="SUPFAM" id="SSF52540">
    <property type="entry name" value="P-loop containing nucleoside triphosphate hydrolases"/>
    <property type="match status" value="1"/>
</dbReference>
<comment type="caution">
    <text evidence="9">The sequence shown here is derived from an EMBL/GenBank/DDBJ whole genome shotgun (WGS) entry which is preliminary data.</text>
</comment>
<feature type="region of interest" description="Disordered" evidence="7">
    <location>
        <begin position="211"/>
        <end position="254"/>
    </location>
</feature>
<dbReference type="GO" id="GO:0005737">
    <property type="term" value="C:cytoplasm"/>
    <property type="evidence" value="ECO:0007669"/>
    <property type="project" value="TreeGrafter"/>
</dbReference>
<dbReference type="Proteomes" id="UP001190700">
    <property type="component" value="Unassembled WGS sequence"/>
</dbReference>
<keyword evidence="4" id="KW-0539">Nucleus</keyword>